<dbReference type="SUPFAM" id="SSF52172">
    <property type="entry name" value="CheY-like"/>
    <property type="match status" value="1"/>
</dbReference>
<dbReference type="PANTHER" id="PTHR45228">
    <property type="entry name" value="CYCLIC DI-GMP PHOSPHODIESTERASE TM_0186-RELATED"/>
    <property type="match status" value="1"/>
</dbReference>
<dbReference type="Pfam" id="PF00072">
    <property type="entry name" value="Response_reg"/>
    <property type="match status" value="1"/>
</dbReference>
<comment type="caution">
    <text evidence="1">The sequence shown here is derived from an EMBL/GenBank/DDBJ whole genome shotgun (WGS) entry which is preliminary data.</text>
</comment>
<sequence>MRKRSQILIVDDSELNRSMLADILYKEYDVLEAENGREAIAMLQEHEHEISLMLLDIVMPEMDGFEVLAVMGKNKWLESIPVIIISAESASTYIDSAYDLGATEYISRPFDPKAVQRRVGNTVLLYSKQKMLENMVTNQMLDKEKSNLIMVEVLSHIVEFRNGESGMHVLNIRSITKMLLAQLCRISDQYSAIQPRIPLIANASALHDIGKISISESILNKPGKLTPEEWLIMKTHSEAGANILESTRYYPHEELVSVARDICRWHHERYDGKGYPDGLVGDDIPIEAQVVALADVYDALTHKRVYKEALPHEVSMRMIFDGECGAFNPLLLQCLADIGPQLEKELKLKSLGHASKDEMIDATRSMMQSGNVSNRTLALLEQERIKYQFFADLSREIQFEYTAHTDTLMLSEWGASQLGLPSFIENPNGNPELLRVMVRRDMESLRNLILSASPKDPKVSGHYLLNVNGTRRWHKFLARPLWLGNDADIFTGFIGKCIDVHDERLKMDRLIEQANTDALTGLYHRKAARKVVQEALDEAESGMCFTLMLFDLDFFKHANDHYGHLFGDELLQETARRMLGAVRDVDITARIGGDEFLIFIESPLDSTPAVERIFSSLRCTCKGHPITVSMGVARAPQDGMQFDELFHCADRALYAAKQRGRNCYCLYDDSMAGQLSVLSEIPSEEAGEQSPDQACGQ</sequence>
<dbReference type="Gene3D" id="3.30.70.270">
    <property type="match status" value="1"/>
</dbReference>
<dbReference type="EMBL" id="PPTS01000004">
    <property type="protein sequence ID" value="RDB65325.1"/>
    <property type="molecule type" value="Genomic_DNA"/>
</dbReference>
<dbReference type="InterPro" id="IPR052020">
    <property type="entry name" value="Cyclic_di-GMP/3'3'-cGAMP_PDE"/>
</dbReference>
<dbReference type="PROSITE" id="PS51832">
    <property type="entry name" value="HD_GYP"/>
    <property type="match status" value="1"/>
</dbReference>
<dbReference type="NCBIfam" id="TIGR00254">
    <property type="entry name" value="GGDEF"/>
    <property type="match status" value="1"/>
</dbReference>
<dbReference type="SMART" id="SM00267">
    <property type="entry name" value="GGDEF"/>
    <property type="match status" value="1"/>
</dbReference>
<dbReference type="Pfam" id="PF00990">
    <property type="entry name" value="GGDEF"/>
    <property type="match status" value="1"/>
</dbReference>
<dbReference type="InterPro" id="IPR043128">
    <property type="entry name" value="Rev_trsase/Diguanyl_cyclase"/>
</dbReference>
<dbReference type="InterPro" id="IPR003607">
    <property type="entry name" value="HD/PDEase_dom"/>
</dbReference>
<dbReference type="SUPFAM" id="SSF109604">
    <property type="entry name" value="HD-domain/PDEase-like"/>
    <property type="match status" value="1"/>
</dbReference>
<dbReference type="Proteomes" id="UP000254000">
    <property type="component" value="Unassembled WGS sequence"/>
</dbReference>
<dbReference type="InterPro" id="IPR000160">
    <property type="entry name" value="GGDEF_dom"/>
</dbReference>
<name>A0A369M4D8_9ACTN</name>
<gene>
    <name evidence="1" type="ORF">C1877_08290</name>
</gene>
<dbReference type="InterPro" id="IPR029787">
    <property type="entry name" value="Nucleotide_cyclase"/>
</dbReference>
<dbReference type="SMART" id="SM00448">
    <property type="entry name" value="REC"/>
    <property type="match status" value="1"/>
</dbReference>
<accession>A0A369M4D8</accession>
<dbReference type="PROSITE" id="PS50110">
    <property type="entry name" value="RESPONSE_REGULATORY"/>
    <property type="match status" value="1"/>
</dbReference>
<dbReference type="SMART" id="SM00471">
    <property type="entry name" value="HDc"/>
    <property type="match status" value="1"/>
</dbReference>
<dbReference type="GO" id="GO:0000160">
    <property type="term" value="P:phosphorelay signal transduction system"/>
    <property type="evidence" value="ECO:0007669"/>
    <property type="project" value="InterPro"/>
</dbReference>
<dbReference type="AlphaFoldDB" id="A0A369M4D8"/>
<dbReference type="PROSITE" id="PS50887">
    <property type="entry name" value="GGDEF"/>
    <property type="match status" value="1"/>
</dbReference>
<evidence type="ECO:0000313" key="1">
    <source>
        <dbReference type="EMBL" id="RDB65325.1"/>
    </source>
</evidence>
<dbReference type="InterPro" id="IPR037522">
    <property type="entry name" value="HD_GYP_dom"/>
</dbReference>
<protein>
    <submittedName>
        <fullName evidence="1">HD domain-containing protein</fullName>
    </submittedName>
</protein>
<keyword evidence="2" id="KW-1185">Reference proteome</keyword>
<dbReference type="SUPFAM" id="SSF55073">
    <property type="entry name" value="Nucleotide cyclase"/>
    <property type="match status" value="1"/>
</dbReference>
<dbReference type="Gene3D" id="3.40.50.2300">
    <property type="match status" value="1"/>
</dbReference>
<proteinExistence type="predicted"/>
<dbReference type="Pfam" id="PF13487">
    <property type="entry name" value="HD_5"/>
    <property type="match status" value="1"/>
</dbReference>
<dbReference type="InterPro" id="IPR001789">
    <property type="entry name" value="Sig_transdc_resp-reg_receiver"/>
</dbReference>
<dbReference type="RefSeq" id="WP_015540294.1">
    <property type="nucleotide sequence ID" value="NZ_CABMMS010000004.1"/>
</dbReference>
<dbReference type="GeneID" id="78359687"/>
<evidence type="ECO:0000313" key="2">
    <source>
        <dbReference type="Proteomes" id="UP000254000"/>
    </source>
</evidence>
<dbReference type="CDD" id="cd00077">
    <property type="entry name" value="HDc"/>
    <property type="match status" value="1"/>
</dbReference>
<reference evidence="1 2" key="1">
    <citation type="journal article" date="2018" name="Elife">
        <title>Discovery and characterization of a prevalent human gut bacterial enzyme sufficient for the inactivation of a family of plant toxins.</title>
        <authorList>
            <person name="Koppel N."/>
            <person name="Bisanz J.E."/>
            <person name="Pandelia M.E."/>
            <person name="Turnbaugh P.J."/>
            <person name="Balskus E.P."/>
        </authorList>
    </citation>
    <scope>NUCLEOTIDE SEQUENCE [LARGE SCALE GENOMIC DNA]</scope>
    <source>
        <strain evidence="1 2">3C</strain>
    </source>
</reference>
<dbReference type="Gene3D" id="1.10.3210.10">
    <property type="entry name" value="Hypothetical protein af1432"/>
    <property type="match status" value="1"/>
</dbReference>
<dbReference type="OrthoDB" id="9802066at2"/>
<dbReference type="InterPro" id="IPR011006">
    <property type="entry name" value="CheY-like_superfamily"/>
</dbReference>
<dbReference type="CDD" id="cd01949">
    <property type="entry name" value="GGDEF"/>
    <property type="match status" value="1"/>
</dbReference>
<organism evidence="1 2">
    <name type="scientific">Gordonibacter pamelaeae</name>
    <dbReference type="NCBI Taxonomy" id="471189"/>
    <lineage>
        <taxon>Bacteria</taxon>
        <taxon>Bacillati</taxon>
        <taxon>Actinomycetota</taxon>
        <taxon>Coriobacteriia</taxon>
        <taxon>Eggerthellales</taxon>
        <taxon>Eggerthellaceae</taxon>
        <taxon>Gordonibacter</taxon>
    </lineage>
</organism>